<sequence>MTSASYQQLDPVQFVQPQSRLLIDTNVFMETRPSYAGGLKPLFERCSEAIRTHGNPIVVPTKVQDELNKNSVRLRSKDPDKATKAANALVFLQSASEMGLIRKDLGDGSNPYADDLFVALFEKFADTYEMCLLTFDVTLKLRIRLLARKTGRRLVAGYPTRTGELSVESDAELYRKGMEKLAERRGGEREMTVLEPLLAEFRQVFGFDEGASPKPRATTLLAKRRDAQVSGVVPFSADAKIKGGDSLLPVGTLPIEGSLVHWASANERGSFVLGALLGTGGEGSVYEGQRNTVVKILDKDHVTQHRKEKVDLLVHRGIRSMGVCAPSAVVHNESGEFVGYVMPRAAGREFQRTIFNPKRFKEAFPKWRKQDLVDVCIAFLEEVIFLHAQNILLGDINPKNLMVDDKKRVFIIDADSWQLEGYPCPVGTPMFTAPSLLGTSYSERLRTVEDENFAIATMLFMILITGQFPYMRKGTDGDMVKLIKEGNFAFQYENRNDRNQPDGDWKFMWSHVHKPVKDMFWHTFHKEGRRYRKRPTAAEWLSVFKDYQAFLKGKTNFDPMSNDVYPIRNKAFRPDTPIVDCPQCQRRHAIAGIWNDDENEYFVPPLCNKCRVSPAGRTGATRSAMVQCRDCSTTFSKSQAKYGRCPACAKKDDERQARSKSLDLSRLCARCQKPFITYGNVDWHMKQGKPIPTTHKAGYGGTYPAGCVPAKATQTRPNSKASTSTASQPAKKKGFWARLFGL</sequence>
<reference evidence="3 4" key="2">
    <citation type="submission" date="2019-09" db="EMBL/GenBank/DDBJ databases">
        <authorList>
            <person name="Jin C."/>
        </authorList>
    </citation>
    <scope>NUCLEOTIDE SEQUENCE [LARGE SCALE GENOMIC DNA]</scope>
    <source>
        <strain evidence="3 4">BN130099</strain>
    </source>
</reference>
<dbReference type="Gene3D" id="1.10.510.10">
    <property type="entry name" value="Transferase(Phosphotransferase) domain 1"/>
    <property type="match status" value="1"/>
</dbReference>
<dbReference type="AlphaFoldDB" id="A0A5B1L8A8"/>
<dbReference type="PANTHER" id="PTHR24347">
    <property type="entry name" value="SERINE/THREONINE-PROTEIN KINASE"/>
    <property type="match status" value="1"/>
</dbReference>
<proteinExistence type="predicted"/>
<accession>A0A5B1L8A8</accession>
<dbReference type="PROSITE" id="PS50011">
    <property type="entry name" value="PROTEIN_KINASE_DOM"/>
    <property type="match status" value="1"/>
</dbReference>
<feature type="compositionally biased region" description="Polar residues" evidence="1">
    <location>
        <begin position="712"/>
        <end position="728"/>
    </location>
</feature>
<dbReference type="InterPro" id="IPR011009">
    <property type="entry name" value="Kinase-like_dom_sf"/>
</dbReference>
<dbReference type="Proteomes" id="UP000325003">
    <property type="component" value="Unassembled WGS sequence"/>
</dbReference>
<protein>
    <recommendedName>
        <fullName evidence="2">Protein kinase domain-containing protein</fullName>
    </recommendedName>
</protein>
<dbReference type="SUPFAM" id="SSF56112">
    <property type="entry name" value="Protein kinase-like (PK-like)"/>
    <property type="match status" value="1"/>
</dbReference>
<dbReference type="InterPro" id="IPR000719">
    <property type="entry name" value="Prot_kinase_dom"/>
</dbReference>
<dbReference type="Pfam" id="PF00069">
    <property type="entry name" value="Pkinase"/>
    <property type="match status" value="1"/>
</dbReference>
<reference evidence="3 4" key="1">
    <citation type="submission" date="2019-09" db="EMBL/GenBank/DDBJ databases">
        <title>Nocardioides panacisoli sp. nov., isolated from the soil of a ginseng field.</title>
        <authorList>
            <person name="Cho C."/>
        </authorList>
    </citation>
    <scope>NUCLEOTIDE SEQUENCE [LARGE SCALE GENOMIC DNA]</scope>
    <source>
        <strain evidence="3 4">BN130099</strain>
    </source>
</reference>
<dbReference type="EMBL" id="VUJV01000008">
    <property type="protein sequence ID" value="KAA1415969.1"/>
    <property type="molecule type" value="Genomic_DNA"/>
</dbReference>
<keyword evidence="4" id="KW-1185">Reference proteome</keyword>
<feature type="region of interest" description="Disordered" evidence="1">
    <location>
        <begin position="710"/>
        <end position="729"/>
    </location>
</feature>
<dbReference type="RefSeq" id="WP_149730195.1">
    <property type="nucleotide sequence ID" value="NZ_VUJV01000008.1"/>
</dbReference>
<dbReference type="GO" id="GO:0005524">
    <property type="term" value="F:ATP binding"/>
    <property type="evidence" value="ECO:0007669"/>
    <property type="project" value="InterPro"/>
</dbReference>
<dbReference type="GO" id="GO:0004672">
    <property type="term" value="F:protein kinase activity"/>
    <property type="evidence" value="ECO:0007669"/>
    <property type="project" value="InterPro"/>
</dbReference>
<organism evidence="3 4">
    <name type="scientific">Nocardioides humilatus</name>
    <dbReference type="NCBI Taxonomy" id="2607660"/>
    <lineage>
        <taxon>Bacteria</taxon>
        <taxon>Bacillati</taxon>
        <taxon>Actinomycetota</taxon>
        <taxon>Actinomycetes</taxon>
        <taxon>Propionibacteriales</taxon>
        <taxon>Nocardioidaceae</taxon>
        <taxon>Nocardioides</taxon>
    </lineage>
</organism>
<evidence type="ECO:0000259" key="2">
    <source>
        <dbReference type="PROSITE" id="PS50011"/>
    </source>
</evidence>
<evidence type="ECO:0000256" key="1">
    <source>
        <dbReference type="SAM" id="MobiDB-lite"/>
    </source>
</evidence>
<comment type="caution">
    <text evidence="3">The sequence shown here is derived from an EMBL/GenBank/DDBJ whole genome shotgun (WGS) entry which is preliminary data.</text>
</comment>
<dbReference type="SMART" id="SM00220">
    <property type="entry name" value="S_TKc"/>
    <property type="match status" value="1"/>
</dbReference>
<evidence type="ECO:0000313" key="3">
    <source>
        <dbReference type="EMBL" id="KAA1415969.1"/>
    </source>
</evidence>
<feature type="domain" description="Protein kinase" evidence="2">
    <location>
        <begin position="271"/>
        <end position="551"/>
    </location>
</feature>
<gene>
    <name evidence="3" type="ORF">F0U44_20285</name>
</gene>
<evidence type="ECO:0000313" key="4">
    <source>
        <dbReference type="Proteomes" id="UP000325003"/>
    </source>
</evidence>
<name>A0A5B1L8A8_9ACTN</name>